<keyword evidence="2" id="KW-1185">Reference proteome</keyword>
<accession>A0A2H3CAN9</accession>
<name>A0A2H3CAN9_9AGAR</name>
<dbReference type="AlphaFoldDB" id="A0A2H3CAN9"/>
<gene>
    <name evidence="1" type="ORF">ARMSODRAFT_970061</name>
</gene>
<evidence type="ECO:0000313" key="2">
    <source>
        <dbReference type="Proteomes" id="UP000218334"/>
    </source>
</evidence>
<protein>
    <submittedName>
        <fullName evidence="1">Uncharacterized protein</fullName>
    </submittedName>
</protein>
<proteinExistence type="predicted"/>
<dbReference type="Proteomes" id="UP000218334">
    <property type="component" value="Unassembled WGS sequence"/>
</dbReference>
<organism evidence="1 2">
    <name type="scientific">Armillaria solidipes</name>
    <dbReference type="NCBI Taxonomy" id="1076256"/>
    <lineage>
        <taxon>Eukaryota</taxon>
        <taxon>Fungi</taxon>
        <taxon>Dikarya</taxon>
        <taxon>Basidiomycota</taxon>
        <taxon>Agaricomycotina</taxon>
        <taxon>Agaricomycetes</taxon>
        <taxon>Agaricomycetidae</taxon>
        <taxon>Agaricales</taxon>
        <taxon>Marasmiineae</taxon>
        <taxon>Physalacriaceae</taxon>
        <taxon>Armillaria</taxon>
    </lineage>
</organism>
<reference evidence="2" key="1">
    <citation type="journal article" date="2017" name="Nat. Ecol. Evol.">
        <title>Genome expansion and lineage-specific genetic innovations in the forest pathogenic fungi Armillaria.</title>
        <authorList>
            <person name="Sipos G."/>
            <person name="Prasanna A.N."/>
            <person name="Walter M.C."/>
            <person name="O'Connor E."/>
            <person name="Balint B."/>
            <person name="Krizsan K."/>
            <person name="Kiss B."/>
            <person name="Hess J."/>
            <person name="Varga T."/>
            <person name="Slot J."/>
            <person name="Riley R."/>
            <person name="Boka B."/>
            <person name="Rigling D."/>
            <person name="Barry K."/>
            <person name="Lee J."/>
            <person name="Mihaltcheva S."/>
            <person name="LaButti K."/>
            <person name="Lipzen A."/>
            <person name="Waldron R."/>
            <person name="Moloney N.M."/>
            <person name="Sperisen C."/>
            <person name="Kredics L."/>
            <person name="Vagvoelgyi C."/>
            <person name="Patrignani A."/>
            <person name="Fitzpatrick D."/>
            <person name="Nagy I."/>
            <person name="Doyle S."/>
            <person name="Anderson J.B."/>
            <person name="Grigoriev I.V."/>
            <person name="Gueldener U."/>
            <person name="Muensterkoetter M."/>
            <person name="Nagy L.G."/>
        </authorList>
    </citation>
    <scope>NUCLEOTIDE SEQUENCE [LARGE SCALE GENOMIC DNA]</scope>
    <source>
        <strain evidence="2">28-4</strain>
    </source>
</reference>
<sequence>MLTSPGYYRPLPHLWLKELPFVIPQERYLLLMLEWSIYFLAVELYCNMARIQHEDECLACVQILFNKNYGIWWMLNQWNTGNALVQQMDLVECHILYLIYKNYALMDATHKSECLSHIAIQGVRSVVELVLAVVINVFVPNPMFYVHQSVGRQPFFEMDKMKKKLREPEFGSEQTSSDLPTHIYTVQLLVDTQFKYQLGLAKSLSDSKSTLLLSRLQLKGDIANSFAKAYTLQWTPHVQSILIYLACP</sequence>
<dbReference type="EMBL" id="KZ293417">
    <property type="protein sequence ID" value="PBK75398.1"/>
    <property type="molecule type" value="Genomic_DNA"/>
</dbReference>
<evidence type="ECO:0000313" key="1">
    <source>
        <dbReference type="EMBL" id="PBK75398.1"/>
    </source>
</evidence>